<dbReference type="InterPro" id="IPR017972">
    <property type="entry name" value="Cyt_P450_CS"/>
</dbReference>
<dbReference type="SUPFAM" id="SSF51197">
    <property type="entry name" value="Clavaminate synthase-like"/>
    <property type="match status" value="1"/>
</dbReference>
<proteinExistence type="inferred from homology"/>
<dbReference type="Pfam" id="PF14226">
    <property type="entry name" value="DIOX_N"/>
    <property type="match status" value="1"/>
</dbReference>
<dbReference type="PANTHER" id="PTHR46300">
    <property type="entry name" value="P450, PUTATIVE (EUROFUNG)-RELATED-RELATED"/>
    <property type="match status" value="1"/>
</dbReference>
<dbReference type="InterPro" id="IPR002401">
    <property type="entry name" value="Cyt_P450_E_grp-I"/>
</dbReference>
<keyword evidence="6" id="KW-0378">Hydrolase</keyword>
<dbReference type="InterPro" id="IPR044861">
    <property type="entry name" value="IPNS-like_FE2OG_OXY"/>
</dbReference>
<dbReference type="InterPro" id="IPR050364">
    <property type="entry name" value="Cytochrome_P450_fung"/>
</dbReference>
<dbReference type="Pfam" id="PF00067">
    <property type="entry name" value="p450"/>
    <property type="match status" value="1"/>
</dbReference>
<feature type="signal peptide" evidence="11">
    <location>
        <begin position="1"/>
        <end position="20"/>
    </location>
</feature>
<evidence type="ECO:0000256" key="5">
    <source>
        <dbReference type="ARBA" id="ARBA00022723"/>
    </source>
</evidence>
<keyword evidence="4 10" id="KW-0349">Heme</keyword>
<comment type="caution">
    <text evidence="14">The sequence shown here is derived from an EMBL/GenBank/DDBJ whole genome shotgun (WGS) entry which is preliminary data.</text>
</comment>
<evidence type="ECO:0000256" key="3">
    <source>
        <dbReference type="ARBA" id="ARBA00010617"/>
    </source>
</evidence>
<organism evidence="14 15">
    <name type="scientific">Hericium alpestre</name>
    <dbReference type="NCBI Taxonomy" id="135208"/>
    <lineage>
        <taxon>Eukaryota</taxon>
        <taxon>Fungi</taxon>
        <taxon>Dikarya</taxon>
        <taxon>Basidiomycota</taxon>
        <taxon>Agaricomycotina</taxon>
        <taxon>Agaricomycetes</taxon>
        <taxon>Russulales</taxon>
        <taxon>Hericiaceae</taxon>
        <taxon>Hericium</taxon>
    </lineage>
</organism>
<dbReference type="GO" id="GO:0020037">
    <property type="term" value="F:heme binding"/>
    <property type="evidence" value="ECO:0007669"/>
    <property type="project" value="InterPro"/>
</dbReference>
<evidence type="ECO:0000259" key="12">
    <source>
        <dbReference type="Pfam" id="PF03171"/>
    </source>
</evidence>
<dbReference type="InterPro" id="IPR010905">
    <property type="entry name" value="Glyco_hydro_88"/>
</dbReference>
<dbReference type="AlphaFoldDB" id="A0A4Z0AC26"/>
<dbReference type="PROSITE" id="PS00086">
    <property type="entry name" value="CYTOCHROME_P450"/>
    <property type="match status" value="1"/>
</dbReference>
<dbReference type="Proteomes" id="UP000298061">
    <property type="component" value="Unassembled WGS sequence"/>
</dbReference>
<comment type="pathway">
    <text evidence="2">Secondary metabolite biosynthesis.</text>
</comment>
<evidence type="ECO:0000256" key="7">
    <source>
        <dbReference type="ARBA" id="ARBA00023002"/>
    </source>
</evidence>
<keyword evidence="7" id="KW-0560">Oxidoreductase</keyword>
<sequence length="1042" mass="116944">MNVSVSHVALALAAIFVVRRLLVRRGHGPLPPGPRGLPVIGNVLDIPNERQWLTYSEWGRRWGDLVYVNIMGSPLLVINSLRAAKDMLEKKASIYSDRPVLPMGGQLVGWEESLGLTQYGDQSNRYRKLFHQVMGTRATVEQWHPLVNMETVRMLQRILKEPEHTFGHIRTAIGAQILMLTYGYEVKDKDDELIKVVSQAMEDFGRVAVPGNFLVDFIPALMYVPEWFPGASWKRIAKRMARDFRKFADTGYAMTREKMAKGPVTPSFTSVYLSSDEALTRQREHDIKYTAVGLYGGGSDTTVAGICSFVLAMTLFPDIQKKAQAEINAVVGSSRLPVFNDRDRLPYVDAILKEVLRWQPISPISIPHAVRTNDFHNGYFIPKGTGIIVNLWQMLHDPESYKEPMEFRPERFLPTDGSEPESDPHIAAFGVGRRICPGILLADVSLFTAIAMILATFDISKAVENGAVVEPEVEYCSGISLLTLSNFVRAMSKVKLNESGAISLIDFAPFLDGTKKEEVADAMLESFKSIGFVYLVNHGLPQEKINDMFSWSRQFFGSPMETKKLAPHPPSGAHHRGYSAPGMEKVVHQVFDKDDLAANRAKAPDVKESFEVGREDSEDMPNIWLPEGVLPGFKEACLDFYWTMDELKFTVLRALALGLRLDEEFFVQYHQAHDNQLRLLHYPSVPVESLQRDEIVRIGAHSDFGSITLLFQDEVGGLEVEDPNEPGVFRNAVKIALRSWELGALAEAELEFFSPSISVFGNKSIPPPSHPAFGGALDVFRIAEMTIQDKPADSPTLVRDGAAGDPASIGVAVLLYHYACASREDDHRSDNVFMVPPFLAYFGALDDHYAGEDLMQEAYNQCRAYRAGLFDEDASLWRHIALGSYEDRNHWSTGNAWAAAGMMRVLQTIRHFHVNNKMKSEQDDLRIWIKEILDGAWKHQDLDGALHNYIDQHDTFPETSGTALMAATTYRYIVLTGDHTHAGRAKKAFDYIHVNLDWEGWLHNTVDPVKWSALSNAGEYSPEGQSFVLMLQRAYEDYAAMH</sequence>
<dbReference type="Pfam" id="PF07470">
    <property type="entry name" value="Glyco_hydro_88"/>
    <property type="match status" value="1"/>
</dbReference>
<evidence type="ECO:0000256" key="4">
    <source>
        <dbReference type="ARBA" id="ARBA00022617"/>
    </source>
</evidence>
<keyword evidence="8 10" id="KW-0408">Iron</keyword>
<feature type="domain" description="Non-haem dioxygenase N-terminal" evidence="13">
    <location>
        <begin position="502"/>
        <end position="625"/>
    </location>
</feature>
<dbReference type="Gene3D" id="1.10.630.10">
    <property type="entry name" value="Cytochrome P450"/>
    <property type="match status" value="1"/>
</dbReference>
<dbReference type="GO" id="GO:0004497">
    <property type="term" value="F:monooxygenase activity"/>
    <property type="evidence" value="ECO:0007669"/>
    <property type="project" value="UniProtKB-KW"/>
</dbReference>
<dbReference type="SUPFAM" id="SSF48208">
    <property type="entry name" value="Six-hairpin glycosidases"/>
    <property type="match status" value="1"/>
</dbReference>
<dbReference type="GO" id="GO:0005506">
    <property type="term" value="F:iron ion binding"/>
    <property type="evidence" value="ECO:0007669"/>
    <property type="project" value="InterPro"/>
</dbReference>
<dbReference type="InterPro" id="IPR026992">
    <property type="entry name" value="DIOX_N"/>
</dbReference>
<protein>
    <recommendedName>
        <fullName evidence="16">Fe2OG dioxygenase domain-containing protein</fullName>
    </recommendedName>
</protein>
<evidence type="ECO:0000256" key="2">
    <source>
        <dbReference type="ARBA" id="ARBA00005179"/>
    </source>
</evidence>
<keyword evidence="5 10" id="KW-0479">Metal-binding</keyword>
<accession>A0A4Z0AC26</accession>
<evidence type="ECO:0000256" key="9">
    <source>
        <dbReference type="ARBA" id="ARBA00023033"/>
    </source>
</evidence>
<comment type="similarity">
    <text evidence="3">Belongs to the cytochrome P450 family.</text>
</comment>
<evidence type="ECO:0000256" key="8">
    <source>
        <dbReference type="ARBA" id="ARBA00023004"/>
    </source>
</evidence>
<dbReference type="OrthoDB" id="2789670at2759"/>
<dbReference type="CDD" id="cd11065">
    <property type="entry name" value="CYP64-like"/>
    <property type="match status" value="1"/>
</dbReference>
<dbReference type="PRINTS" id="PR00463">
    <property type="entry name" value="EP450I"/>
</dbReference>
<keyword evidence="9" id="KW-0503">Monooxygenase</keyword>
<dbReference type="InterPro" id="IPR001128">
    <property type="entry name" value="Cyt_P450"/>
</dbReference>
<evidence type="ECO:0000313" key="15">
    <source>
        <dbReference type="Proteomes" id="UP000298061"/>
    </source>
</evidence>
<evidence type="ECO:0000313" key="14">
    <source>
        <dbReference type="EMBL" id="TFY83864.1"/>
    </source>
</evidence>
<name>A0A4Z0AC26_9AGAM</name>
<dbReference type="Gene3D" id="1.50.10.10">
    <property type="match status" value="1"/>
</dbReference>
<dbReference type="GO" id="GO:0016705">
    <property type="term" value="F:oxidoreductase activity, acting on paired donors, with incorporation or reduction of molecular oxygen"/>
    <property type="evidence" value="ECO:0007669"/>
    <property type="project" value="InterPro"/>
</dbReference>
<evidence type="ECO:0000256" key="6">
    <source>
        <dbReference type="ARBA" id="ARBA00022801"/>
    </source>
</evidence>
<dbReference type="Gene3D" id="2.60.120.330">
    <property type="entry name" value="B-lactam Antibiotic, Isopenicillin N Synthase, Chain"/>
    <property type="match status" value="1"/>
</dbReference>
<dbReference type="InterPro" id="IPR027443">
    <property type="entry name" value="IPNS-like_sf"/>
</dbReference>
<reference evidence="14 15" key="1">
    <citation type="submission" date="2019-02" db="EMBL/GenBank/DDBJ databases">
        <title>Genome sequencing of the rare red list fungi Hericium alpestre (H. flagellum).</title>
        <authorList>
            <person name="Buettner E."/>
            <person name="Kellner H."/>
        </authorList>
    </citation>
    <scope>NUCLEOTIDE SEQUENCE [LARGE SCALE GENOMIC DNA]</scope>
    <source>
        <strain evidence="14 15">DSM 108284</strain>
    </source>
</reference>
<evidence type="ECO:0000256" key="1">
    <source>
        <dbReference type="ARBA" id="ARBA00001971"/>
    </source>
</evidence>
<dbReference type="GO" id="GO:0016787">
    <property type="term" value="F:hydrolase activity"/>
    <property type="evidence" value="ECO:0007669"/>
    <property type="project" value="UniProtKB-KW"/>
</dbReference>
<evidence type="ECO:0008006" key="16">
    <source>
        <dbReference type="Google" id="ProtNLM"/>
    </source>
</evidence>
<evidence type="ECO:0000259" key="13">
    <source>
        <dbReference type="Pfam" id="PF14226"/>
    </source>
</evidence>
<dbReference type="STRING" id="135208.A0A4Z0AC26"/>
<evidence type="ECO:0000256" key="11">
    <source>
        <dbReference type="SAM" id="SignalP"/>
    </source>
</evidence>
<dbReference type="SUPFAM" id="SSF48264">
    <property type="entry name" value="Cytochrome P450"/>
    <property type="match status" value="1"/>
</dbReference>
<dbReference type="InterPro" id="IPR008928">
    <property type="entry name" value="6-hairpin_glycosidase_sf"/>
</dbReference>
<feature type="chain" id="PRO_5021385176" description="Fe2OG dioxygenase domain-containing protein" evidence="11">
    <location>
        <begin position="21"/>
        <end position="1042"/>
    </location>
</feature>
<gene>
    <name evidence="14" type="ORF">EWM64_g140</name>
</gene>
<dbReference type="EMBL" id="SFCI01000006">
    <property type="protein sequence ID" value="TFY83864.1"/>
    <property type="molecule type" value="Genomic_DNA"/>
</dbReference>
<feature type="binding site" description="axial binding residue" evidence="10">
    <location>
        <position position="436"/>
    </location>
    <ligand>
        <name>heme</name>
        <dbReference type="ChEBI" id="CHEBI:30413"/>
    </ligand>
    <ligandPart>
        <name>Fe</name>
        <dbReference type="ChEBI" id="CHEBI:18248"/>
    </ligandPart>
</feature>
<dbReference type="GO" id="GO:0005975">
    <property type="term" value="P:carbohydrate metabolic process"/>
    <property type="evidence" value="ECO:0007669"/>
    <property type="project" value="InterPro"/>
</dbReference>
<dbReference type="Pfam" id="PF03171">
    <property type="entry name" value="2OG-FeII_Oxy"/>
    <property type="match status" value="1"/>
</dbReference>
<evidence type="ECO:0000256" key="10">
    <source>
        <dbReference type="PIRSR" id="PIRSR602401-1"/>
    </source>
</evidence>
<dbReference type="PANTHER" id="PTHR46300:SF7">
    <property type="entry name" value="P450, PUTATIVE (EUROFUNG)-RELATED"/>
    <property type="match status" value="1"/>
</dbReference>
<dbReference type="InterPro" id="IPR012341">
    <property type="entry name" value="6hp_glycosidase-like_sf"/>
</dbReference>
<comment type="cofactor">
    <cofactor evidence="1 10">
        <name>heme</name>
        <dbReference type="ChEBI" id="CHEBI:30413"/>
    </cofactor>
</comment>
<dbReference type="InterPro" id="IPR036396">
    <property type="entry name" value="Cyt_P450_sf"/>
</dbReference>
<keyword evidence="11" id="KW-0732">Signal</keyword>
<feature type="domain" description="Isopenicillin N synthase-like Fe(2+) 2OG dioxygenase" evidence="12">
    <location>
        <begin position="675"/>
        <end position="724"/>
    </location>
</feature>
<keyword evidence="15" id="KW-1185">Reference proteome</keyword>